<keyword evidence="2" id="KW-1185">Reference proteome</keyword>
<comment type="caution">
    <text evidence="1">The sequence shown here is derived from an EMBL/GenBank/DDBJ whole genome shotgun (WGS) entry which is preliminary data.</text>
</comment>
<organism evidence="1 2">
    <name type="scientific">Entomophthora muscae</name>
    <dbReference type="NCBI Taxonomy" id="34485"/>
    <lineage>
        <taxon>Eukaryota</taxon>
        <taxon>Fungi</taxon>
        <taxon>Fungi incertae sedis</taxon>
        <taxon>Zoopagomycota</taxon>
        <taxon>Entomophthoromycotina</taxon>
        <taxon>Entomophthoromycetes</taxon>
        <taxon>Entomophthorales</taxon>
        <taxon>Entomophthoraceae</taxon>
        <taxon>Entomophthora</taxon>
    </lineage>
</organism>
<proteinExistence type="predicted"/>
<protein>
    <submittedName>
        <fullName evidence="1">Uncharacterized protein</fullName>
    </submittedName>
</protein>
<dbReference type="Proteomes" id="UP001165960">
    <property type="component" value="Unassembled WGS sequence"/>
</dbReference>
<name>A0ACC2RSJ7_9FUNG</name>
<evidence type="ECO:0000313" key="2">
    <source>
        <dbReference type="Proteomes" id="UP001165960"/>
    </source>
</evidence>
<reference evidence="1" key="1">
    <citation type="submission" date="2022-04" db="EMBL/GenBank/DDBJ databases">
        <title>Genome of the entomopathogenic fungus Entomophthora muscae.</title>
        <authorList>
            <person name="Elya C."/>
            <person name="Lovett B.R."/>
            <person name="Lee E."/>
            <person name="Macias A.M."/>
            <person name="Hajek A.E."/>
            <person name="De Bivort B.L."/>
            <person name="Kasson M.T."/>
            <person name="De Fine Licht H.H."/>
            <person name="Stajich J.E."/>
        </authorList>
    </citation>
    <scope>NUCLEOTIDE SEQUENCE</scope>
    <source>
        <strain evidence="1">Berkeley</strain>
    </source>
</reference>
<dbReference type="EMBL" id="QTSX02006568">
    <property type="protein sequence ID" value="KAJ9053029.1"/>
    <property type="molecule type" value="Genomic_DNA"/>
</dbReference>
<evidence type="ECO:0000313" key="1">
    <source>
        <dbReference type="EMBL" id="KAJ9053029.1"/>
    </source>
</evidence>
<gene>
    <name evidence="1" type="ORF">DSO57_1028285</name>
</gene>
<accession>A0ACC2RSJ7</accession>
<sequence>MITISDSEEEKEDSIVNQSESRNISEKNSSTDTITHNNSPSIHASDKESIDAATNGLVPVAIDDMMEEESNRSEVIDNLDYGQNTPSPVLLMGTTEGSTVQSTVPEKASQPKRLKVPEHKHSLESLADLENSKRQKVEVRVPGHAFNECVAMYKPHFAVYSAPVTNFSDGLFDHHGHPFRFQKSDLRTSDALDQLESKDQRCRNQLLPGYQLREFEITTRKGEAVEPFLFQTYPKGMKFSGVLYGHAKAAFVTEGLCSGVRILRPDSSQFAIQVFIHSSTHPQIYFLLRKPSNAYRTLFQMFLWNAILVRNVVDWAVEVGDISLPMLRTQFGTWLESRFSNDPQYHAWKCEISTGGDYRHYVANVRFLLAQHLEEKGIHATLLRDSYLQRFEEPVSSCGLEKTLVTPTVYHWFRSSFGKQMYTLDPDAMTQPPNDLIPKTTQDLWSTDDAHVIETENGCTTKIQISSGILAVGDCVEVYRDDSGPEDTPEDAWIARIISFDVGKEIQFRLVWMYSINQTFLFDAGSNTLSPLERFYSHHCECSQPFSLSVIKRKVELEMLPQTPKDCKTYFCRYFYNQDSLSFIDLGQAPISHIKSGKLLCQCTLSDSRQAAKRALLLDRHQIGQTFTIDLSGQDGTSWIAPEPRLLTVGQLQAYHPQTKSFSFRIFPRIREVSAYMEVLKKPLPSMSFELNELLHSPHIVQCTLASIIAPCHIEFIPQSARCDPVPINLKHRGSGNQFFFTYTTDDGFTTIQPPLVHQMPFLQASFPARSGLIQDLKPLRALDLFSGSGSLGLGIGDAGFARSRWAVDFEPTATEAYRMNQPPTHPLTLYTESVNRSLHNIINRDANYPAKGDVDLILAGTPCQGYSLLNRNRESDAALSKSSMITSLASFVDHLRPTHVLMEQISNFTQFRLNIKGLGGHPPQHPFRQLMQLFLSLDYQIRILTLSATNHGSCQMRNRVFIWCTTRTHPLPIHPAPAHLSQVTPYTTIAGPGNQRISIHQSPEKAALPPITVRDMIGDLPPLGLSARPHSSSDISFHAASPSSAANFERLERVPLGFGIANTHGLQLRASLPNSTLELPSCISTMLCPRERALSFARVDPDGQMPTIATTVVYKSTFPTVHFAEPRFLSLREVARMQGFLDSDQFAGKQTDQFKLIGNAVARCVAFSLGLGLAARVNQNQIKDMLHPPNPAQYASSHLTIHGDNPFQIPEQDLKENFDEFTAAVSKHLSPTETTPPYRLVFTCGTEGARWLIEDDASLKLAIETCLAYTKGDESTTPEIWHVPITLSPDLTEHMS</sequence>